<organism evidence="1 2">
    <name type="scientific">Lactococcus phage P1046</name>
    <dbReference type="NCBI Taxonomy" id="2662294"/>
    <lineage>
        <taxon>Viruses</taxon>
        <taxon>Duplodnaviria</taxon>
        <taxon>Heunggongvirae</taxon>
        <taxon>Uroviricota</taxon>
        <taxon>Caudoviricetes</taxon>
        <taxon>Fremauxvirus</taxon>
        <taxon>Fremauxvirus CHPC971</taxon>
    </lineage>
</organism>
<evidence type="ECO:0000313" key="2">
    <source>
        <dbReference type="Proteomes" id="UP000424451"/>
    </source>
</evidence>
<dbReference type="Proteomes" id="UP000424451">
    <property type="component" value="Segment"/>
</dbReference>
<evidence type="ECO:0000313" key="1">
    <source>
        <dbReference type="EMBL" id="QGJ84808.1"/>
    </source>
</evidence>
<proteinExistence type="predicted"/>
<accession>A0A649V323</accession>
<dbReference type="EMBL" id="MN552143">
    <property type="protein sequence ID" value="QGJ84808.1"/>
    <property type="molecule type" value="Genomic_DNA"/>
</dbReference>
<reference evidence="1 2" key="1">
    <citation type="submission" date="2019-10" db="EMBL/GenBank/DDBJ databases">
        <title>Complete Genome of L. lactis phage P1046.</title>
        <authorList>
            <person name="Brinks E."/>
        </authorList>
    </citation>
    <scope>NUCLEOTIDE SEQUENCE [LARGE SCALE GENOMIC DNA]</scope>
</reference>
<protein>
    <submittedName>
        <fullName evidence="1">Uncharacterized protein</fullName>
    </submittedName>
</protein>
<sequence>MKNIKNTLKGIKADFVAFTKDKEKVKGVITTVTLIGLGAVAMNEHNKRTFNKKKEIIHDNAYGMGVSVGVVETLKDVMDNRELELEEANKAFDRINGSIQIAFEDNQNALNGYAYMTEKQREN</sequence>
<name>A0A649V323_9CAUD</name>